<accession>A0A7Y1QPU2</accession>
<organism evidence="1 2">
    <name type="scientific">Pseudomonas gessardii</name>
    <dbReference type="NCBI Taxonomy" id="78544"/>
    <lineage>
        <taxon>Bacteria</taxon>
        <taxon>Pseudomonadati</taxon>
        <taxon>Pseudomonadota</taxon>
        <taxon>Gammaproteobacteria</taxon>
        <taxon>Pseudomonadales</taxon>
        <taxon>Pseudomonadaceae</taxon>
        <taxon>Pseudomonas</taxon>
    </lineage>
</organism>
<name>A0A7Y1QPU2_9PSED</name>
<dbReference type="AlphaFoldDB" id="A0A7Y1QPU2"/>
<proteinExistence type="predicted"/>
<dbReference type="RefSeq" id="WP_169899418.1">
    <property type="nucleotide sequence ID" value="NZ_JAAQYP010000092.1"/>
</dbReference>
<reference evidence="1 2" key="1">
    <citation type="journal article" date="2020" name="Front. Microbiol.">
        <title>Genetic Organization of the aprX-lipA2 Operon Affects the Proteolytic Potential of Pseudomonas Species in Milk.</title>
        <authorList>
            <person name="Maier C."/>
            <person name="Huptas C."/>
            <person name="von Neubeck M."/>
            <person name="Scherer S."/>
            <person name="Wenning M."/>
            <person name="Lucking G."/>
        </authorList>
    </citation>
    <scope>NUCLEOTIDE SEQUENCE [LARGE SCALE GENOMIC DNA]</scope>
    <source>
        <strain evidence="1 2">G4779</strain>
    </source>
</reference>
<evidence type="ECO:0000313" key="1">
    <source>
        <dbReference type="EMBL" id="NNA99319.1"/>
    </source>
</evidence>
<dbReference type="EMBL" id="JAAQYP010000092">
    <property type="protein sequence ID" value="NNA99319.1"/>
    <property type="molecule type" value="Genomic_DNA"/>
</dbReference>
<comment type="caution">
    <text evidence="1">The sequence shown here is derived from an EMBL/GenBank/DDBJ whole genome shotgun (WGS) entry which is preliminary data.</text>
</comment>
<sequence>MTEVFKREERYIVIKHSDISGFWREDVREQFFAALERLNEHHVRIPQRQFLVIESDWPEYEPAWQMIEDRVAGRPSTASAFRALLAERNALAFLLKRFVDGEHDQEENQAERHMYHDEAQTLLAYLGGQVQGYTLVPDDALRALTAERDALRKGLTEVFNHIECNTECLVRDLVNWGTPRINPNDFYTECEAIKAIASAALNADAATQSTDTENVSRHEGGQT</sequence>
<dbReference type="Proteomes" id="UP000542111">
    <property type="component" value="Unassembled WGS sequence"/>
</dbReference>
<protein>
    <submittedName>
        <fullName evidence="1">Uncharacterized protein</fullName>
    </submittedName>
</protein>
<evidence type="ECO:0000313" key="2">
    <source>
        <dbReference type="Proteomes" id="UP000542111"/>
    </source>
</evidence>
<gene>
    <name evidence="1" type="ORF">HBO33_29710</name>
</gene>